<dbReference type="InterPro" id="IPR036188">
    <property type="entry name" value="FAD/NAD-bd_sf"/>
</dbReference>
<dbReference type="OrthoDB" id="201607at2157"/>
<dbReference type="InterPro" id="IPR038732">
    <property type="entry name" value="HpyO/CreE_NAD-binding"/>
</dbReference>
<proteinExistence type="predicted"/>
<protein>
    <recommendedName>
        <fullName evidence="1">FAD-dependent urate hydroxylase HpyO/Asp monooxygenase CreE-like FAD/NAD(P)-binding domain-containing protein</fullName>
    </recommendedName>
</protein>
<comment type="caution">
    <text evidence="2">The sequence shown here is derived from an EMBL/GenBank/DDBJ whole genome shotgun (WGS) entry which is preliminary data.</text>
</comment>
<dbReference type="RefSeq" id="WP_006654102.1">
    <property type="nucleotide sequence ID" value="NZ_AOIM01000037.1"/>
</dbReference>
<dbReference type="PANTHER" id="PTHR38663:SF1">
    <property type="entry name" value="L-ORNITHINE N(5)-MONOOXYGENASE"/>
    <property type="match status" value="1"/>
</dbReference>
<keyword evidence="3" id="KW-1185">Reference proteome</keyword>
<dbReference type="Proteomes" id="UP000011519">
    <property type="component" value="Unassembled WGS sequence"/>
</dbReference>
<name>L9ZRS7_9EURY</name>
<accession>L9ZRS7</accession>
<feature type="domain" description="FAD-dependent urate hydroxylase HpyO/Asp monooxygenase CreE-like FAD/NAD(P)-binding" evidence="1">
    <location>
        <begin position="5"/>
        <end position="157"/>
    </location>
</feature>
<reference evidence="2 3" key="1">
    <citation type="journal article" date="2014" name="PLoS Genet.">
        <title>Phylogenetically driven sequencing of extremely halophilic archaea reveals strategies for static and dynamic osmo-response.</title>
        <authorList>
            <person name="Becker E.A."/>
            <person name="Seitzer P.M."/>
            <person name="Tritt A."/>
            <person name="Larsen D."/>
            <person name="Krusor M."/>
            <person name="Yao A.I."/>
            <person name="Wu D."/>
            <person name="Madern D."/>
            <person name="Eisen J.A."/>
            <person name="Darling A.E."/>
            <person name="Facciotti M.T."/>
        </authorList>
    </citation>
    <scope>NUCLEOTIDE SEQUENCE [LARGE SCALE GENOMIC DNA]</scope>
    <source>
        <strain evidence="2 3">JCM 10989</strain>
    </source>
</reference>
<evidence type="ECO:0000313" key="3">
    <source>
        <dbReference type="Proteomes" id="UP000011519"/>
    </source>
</evidence>
<dbReference type="Gene3D" id="3.50.50.60">
    <property type="entry name" value="FAD/NAD(P)-binding domain"/>
    <property type="match status" value="1"/>
</dbReference>
<dbReference type="PANTHER" id="PTHR38663">
    <property type="match status" value="1"/>
</dbReference>
<evidence type="ECO:0000313" key="2">
    <source>
        <dbReference type="EMBL" id="ELY89205.1"/>
    </source>
</evidence>
<dbReference type="EMBL" id="AOIM01000037">
    <property type="protein sequence ID" value="ELY89205.1"/>
    <property type="molecule type" value="Genomic_DNA"/>
</dbReference>
<organism evidence="2 3">
    <name type="scientific">Natrialba hulunbeirensis JCM 10989</name>
    <dbReference type="NCBI Taxonomy" id="1227493"/>
    <lineage>
        <taxon>Archaea</taxon>
        <taxon>Methanobacteriati</taxon>
        <taxon>Methanobacteriota</taxon>
        <taxon>Stenosarchaea group</taxon>
        <taxon>Halobacteria</taxon>
        <taxon>Halobacteriales</taxon>
        <taxon>Natrialbaceae</taxon>
        <taxon>Natrialba</taxon>
    </lineage>
</organism>
<evidence type="ECO:0000259" key="1">
    <source>
        <dbReference type="Pfam" id="PF13454"/>
    </source>
</evidence>
<dbReference type="AlphaFoldDB" id="L9ZRS7"/>
<sequence length="431" mass="47085">MYKCVIVGGGIHGTYCCQRLLQDTDLTDDDLCIVDPHEQLLESFRQKARACDMEALRSTFVHHVGTDPFGLESFAEARDREDELLPRPSYPRRPSLSLFLDYAAFVIDRAALDTRHQQATVTSIRRDGSSGPLVVETTDRADRTSSIRTRTCVLAIGPGDRYRRPAWADGVESISHVWDDDFDPIRARSEDQETIVVGGGITAAQLARCLAEHDGEPASRTAESADTTLLSRHDLETAAIEADPHWINWNYIERHLHRHPPGSKARYDTIQAARNDGTIPPTVADQLESAVDAGSLRRRQGTVRSARTVEGRVRLLLADGGCLTGDRVVLATGFEPVFDHPFVDRLAQAFELECGHRGVPVLDDETLAWIRTDGTESALFVTGALAAGTVGPFAANIAGARRAADRLTASVPVAAETASDGERMDTATHTV</sequence>
<dbReference type="SUPFAM" id="SSF51905">
    <property type="entry name" value="FAD/NAD(P)-binding domain"/>
    <property type="match status" value="2"/>
</dbReference>
<dbReference type="PATRIC" id="fig|1227493.4.peg.2957"/>
<dbReference type="Pfam" id="PF13454">
    <property type="entry name" value="NAD_binding_9"/>
    <property type="match status" value="1"/>
</dbReference>
<gene>
    <name evidence="2" type="ORF">C483_14700</name>
</gene>
<dbReference type="STRING" id="1227493.C483_14700"/>